<dbReference type="Proteomes" id="UP000253318">
    <property type="component" value="Unassembled WGS sequence"/>
</dbReference>
<keyword evidence="3" id="KW-1185">Reference proteome</keyword>
<evidence type="ECO:0000313" key="3">
    <source>
        <dbReference type="Proteomes" id="UP000253318"/>
    </source>
</evidence>
<proteinExistence type="predicted"/>
<dbReference type="RefSeq" id="WP_114396873.1">
    <property type="nucleotide sequence ID" value="NZ_QEIM01000021.1"/>
</dbReference>
<feature type="transmembrane region" description="Helical" evidence="1">
    <location>
        <begin position="6"/>
        <end position="27"/>
    </location>
</feature>
<keyword evidence="1" id="KW-0472">Membrane</keyword>
<gene>
    <name evidence="2" type="ORF">DEF24_06650</name>
</gene>
<reference evidence="2 3" key="1">
    <citation type="submission" date="2018-04" db="EMBL/GenBank/DDBJ databases">
        <title>Novel actinobacteria from marine sediment.</title>
        <authorList>
            <person name="Ng Z.Y."/>
            <person name="Tan G.Y.A."/>
        </authorList>
    </citation>
    <scope>NUCLEOTIDE SEQUENCE [LARGE SCALE GENOMIC DNA]</scope>
    <source>
        <strain evidence="2 3">TPS81</strain>
    </source>
</reference>
<name>A0A368T908_9ACTN</name>
<feature type="transmembrane region" description="Helical" evidence="1">
    <location>
        <begin position="73"/>
        <end position="94"/>
    </location>
</feature>
<evidence type="ECO:0000313" key="2">
    <source>
        <dbReference type="EMBL" id="RCV60575.1"/>
    </source>
</evidence>
<keyword evidence="1" id="KW-1133">Transmembrane helix</keyword>
<dbReference type="AlphaFoldDB" id="A0A368T908"/>
<feature type="transmembrane region" description="Helical" evidence="1">
    <location>
        <begin position="39"/>
        <end position="61"/>
    </location>
</feature>
<keyword evidence="1" id="KW-0812">Transmembrane</keyword>
<sequence>MDALVNIAVFGIAGAVMMAALLGLLLVFAGHERARWARVLFGTLSVVVLVALPALAAADLLSTGAAPGFGRAFLTAFAVIVIIYAANVALLPLVTRRAAGPDRPAALPRLSAATLVGGLVVCALLGVVDAGIGSLLR</sequence>
<comment type="caution">
    <text evidence="2">The sequence shown here is derived from an EMBL/GenBank/DDBJ whole genome shotgun (WGS) entry which is preliminary data.</text>
</comment>
<protein>
    <submittedName>
        <fullName evidence="2">Uncharacterized protein</fullName>
    </submittedName>
</protein>
<feature type="transmembrane region" description="Helical" evidence="1">
    <location>
        <begin position="106"/>
        <end position="128"/>
    </location>
</feature>
<organism evidence="2 3">
    <name type="scientific">Marinitenerispora sediminis</name>
    <dbReference type="NCBI Taxonomy" id="1931232"/>
    <lineage>
        <taxon>Bacteria</taxon>
        <taxon>Bacillati</taxon>
        <taxon>Actinomycetota</taxon>
        <taxon>Actinomycetes</taxon>
        <taxon>Streptosporangiales</taxon>
        <taxon>Nocardiopsidaceae</taxon>
        <taxon>Marinitenerispora</taxon>
    </lineage>
</organism>
<dbReference type="EMBL" id="QEIN01000037">
    <property type="protein sequence ID" value="RCV60575.1"/>
    <property type="molecule type" value="Genomic_DNA"/>
</dbReference>
<evidence type="ECO:0000256" key="1">
    <source>
        <dbReference type="SAM" id="Phobius"/>
    </source>
</evidence>
<accession>A0A368T908</accession>